<dbReference type="SUPFAM" id="SSF47473">
    <property type="entry name" value="EF-hand"/>
    <property type="match status" value="1"/>
</dbReference>
<organism evidence="6 7">
    <name type="scientific">Coccomyxa subellipsoidea</name>
    <dbReference type="NCBI Taxonomy" id="248742"/>
    <lineage>
        <taxon>Eukaryota</taxon>
        <taxon>Viridiplantae</taxon>
        <taxon>Chlorophyta</taxon>
        <taxon>core chlorophytes</taxon>
        <taxon>Trebouxiophyceae</taxon>
        <taxon>Trebouxiophyceae incertae sedis</taxon>
        <taxon>Coccomyxaceae</taxon>
        <taxon>Coccomyxa</taxon>
    </lineage>
</organism>
<evidence type="ECO:0000313" key="6">
    <source>
        <dbReference type="EMBL" id="KAK9908829.1"/>
    </source>
</evidence>
<dbReference type="SMART" id="SM00054">
    <property type="entry name" value="EFh"/>
    <property type="match status" value="2"/>
</dbReference>
<dbReference type="EMBL" id="JALJOT010000007">
    <property type="protein sequence ID" value="KAK9908829.1"/>
    <property type="molecule type" value="Genomic_DNA"/>
</dbReference>
<evidence type="ECO:0000259" key="5">
    <source>
        <dbReference type="PROSITE" id="PS50222"/>
    </source>
</evidence>
<dbReference type="InterPro" id="IPR018247">
    <property type="entry name" value="EF_Hand_1_Ca_BS"/>
</dbReference>
<evidence type="ECO:0000313" key="7">
    <source>
        <dbReference type="Proteomes" id="UP001491310"/>
    </source>
</evidence>
<reference evidence="6 7" key="1">
    <citation type="journal article" date="2024" name="Nat. Commun.">
        <title>Phylogenomics reveals the evolutionary origins of lichenization in chlorophyte algae.</title>
        <authorList>
            <person name="Puginier C."/>
            <person name="Libourel C."/>
            <person name="Otte J."/>
            <person name="Skaloud P."/>
            <person name="Haon M."/>
            <person name="Grisel S."/>
            <person name="Petersen M."/>
            <person name="Berrin J.G."/>
            <person name="Delaux P.M."/>
            <person name="Dal Grande F."/>
            <person name="Keller J."/>
        </authorList>
    </citation>
    <scope>NUCLEOTIDE SEQUENCE [LARGE SCALE GENOMIC DNA]</scope>
    <source>
        <strain evidence="6 7">SAG 216-7</strain>
    </source>
</reference>
<evidence type="ECO:0000256" key="3">
    <source>
        <dbReference type="ARBA" id="ARBA00022837"/>
    </source>
</evidence>
<feature type="region of interest" description="Disordered" evidence="4">
    <location>
        <begin position="1"/>
        <end position="21"/>
    </location>
</feature>
<evidence type="ECO:0000256" key="1">
    <source>
        <dbReference type="ARBA" id="ARBA00022723"/>
    </source>
</evidence>
<protein>
    <recommendedName>
        <fullName evidence="5">EF-hand domain-containing protein</fullName>
    </recommendedName>
</protein>
<name>A0ABR2YP71_9CHLO</name>
<gene>
    <name evidence="6" type="ORF">WJX75_003443</name>
</gene>
<dbReference type="CDD" id="cd00051">
    <property type="entry name" value="EFh"/>
    <property type="match status" value="1"/>
</dbReference>
<sequence length="115" mass="12632">MGNSSSSGFQDGVMSKKDMERMQRRFSRLANGRQDRAEFAFQLYDKDGDGFVSPKELLAMLRKIMSHALSEKALEQIVAATVAEHDKDGDGLLSRSEFKNLLAASSEAQTSISVG</sequence>
<proteinExistence type="predicted"/>
<dbReference type="PANTHER" id="PTHR45942">
    <property type="entry name" value="PROTEIN PHOSPATASE 3 REGULATORY SUBUNIT B ALPHA ISOFORM TYPE 1"/>
    <property type="match status" value="1"/>
</dbReference>
<keyword evidence="3" id="KW-0106">Calcium</keyword>
<dbReference type="PROSITE" id="PS50222">
    <property type="entry name" value="EF_HAND_2"/>
    <property type="match status" value="2"/>
</dbReference>
<accession>A0ABR2YP71</accession>
<comment type="caution">
    <text evidence="6">The sequence shown here is derived from an EMBL/GenBank/DDBJ whole genome shotgun (WGS) entry which is preliminary data.</text>
</comment>
<feature type="domain" description="EF-hand" evidence="5">
    <location>
        <begin position="32"/>
        <end position="67"/>
    </location>
</feature>
<evidence type="ECO:0000256" key="4">
    <source>
        <dbReference type="SAM" id="MobiDB-lite"/>
    </source>
</evidence>
<keyword evidence="2" id="KW-0677">Repeat</keyword>
<dbReference type="Gene3D" id="1.10.238.10">
    <property type="entry name" value="EF-hand"/>
    <property type="match status" value="1"/>
</dbReference>
<feature type="domain" description="EF-hand" evidence="5">
    <location>
        <begin position="73"/>
        <end position="108"/>
    </location>
</feature>
<evidence type="ECO:0000256" key="2">
    <source>
        <dbReference type="ARBA" id="ARBA00022737"/>
    </source>
</evidence>
<dbReference type="InterPro" id="IPR002048">
    <property type="entry name" value="EF_hand_dom"/>
</dbReference>
<dbReference type="Proteomes" id="UP001491310">
    <property type="component" value="Unassembled WGS sequence"/>
</dbReference>
<dbReference type="InterPro" id="IPR011992">
    <property type="entry name" value="EF-hand-dom_pair"/>
</dbReference>
<keyword evidence="7" id="KW-1185">Reference proteome</keyword>
<dbReference type="PROSITE" id="PS00018">
    <property type="entry name" value="EF_HAND_1"/>
    <property type="match status" value="2"/>
</dbReference>
<dbReference type="Pfam" id="PF13499">
    <property type="entry name" value="EF-hand_7"/>
    <property type="match status" value="1"/>
</dbReference>
<keyword evidence="1" id="KW-0479">Metal-binding</keyword>